<reference evidence="1 2" key="1">
    <citation type="submission" date="2019-05" db="EMBL/GenBank/DDBJ databases">
        <title>Mikania micrantha, genome provides insights into the molecular mechanism of rapid growth.</title>
        <authorList>
            <person name="Liu B."/>
        </authorList>
    </citation>
    <scope>NUCLEOTIDE SEQUENCE [LARGE SCALE GENOMIC DNA]</scope>
    <source>
        <strain evidence="1">NLD-2019</strain>
        <tissue evidence="1">Leaf</tissue>
    </source>
</reference>
<name>A0A5N6PJN8_9ASTR</name>
<comment type="caution">
    <text evidence="1">The sequence shown here is derived from an EMBL/GenBank/DDBJ whole genome shotgun (WGS) entry which is preliminary data.</text>
</comment>
<accession>A0A5N6PJN8</accession>
<keyword evidence="2" id="KW-1185">Reference proteome</keyword>
<dbReference type="EMBL" id="SZYD01000004">
    <property type="protein sequence ID" value="KAD6454221.1"/>
    <property type="molecule type" value="Genomic_DNA"/>
</dbReference>
<evidence type="ECO:0000313" key="2">
    <source>
        <dbReference type="Proteomes" id="UP000326396"/>
    </source>
</evidence>
<protein>
    <recommendedName>
        <fullName evidence="3">Ubiquitin-like protease family profile domain-containing protein</fullName>
    </recommendedName>
</protein>
<proteinExistence type="predicted"/>
<evidence type="ECO:0000313" key="1">
    <source>
        <dbReference type="EMBL" id="KAD6454221.1"/>
    </source>
</evidence>
<evidence type="ECO:0008006" key="3">
    <source>
        <dbReference type="Google" id="ProtNLM"/>
    </source>
</evidence>
<dbReference type="Proteomes" id="UP000326396">
    <property type="component" value="Linkage Group LG12"/>
</dbReference>
<dbReference type="AlphaFoldDB" id="A0A5N6PJN8"/>
<dbReference type="Gene3D" id="3.40.395.10">
    <property type="entry name" value="Adenoviral Proteinase, Chain A"/>
    <property type="match status" value="1"/>
</dbReference>
<dbReference type="OrthoDB" id="1588348at2759"/>
<organism evidence="1 2">
    <name type="scientific">Mikania micrantha</name>
    <name type="common">bitter vine</name>
    <dbReference type="NCBI Taxonomy" id="192012"/>
    <lineage>
        <taxon>Eukaryota</taxon>
        <taxon>Viridiplantae</taxon>
        <taxon>Streptophyta</taxon>
        <taxon>Embryophyta</taxon>
        <taxon>Tracheophyta</taxon>
        <taxon>Spermatophyta</taxon>
        <taxon>Magnoliopsida</taxon>
        <taxon>eudicotyledons</taxon>
        <taxon>Gunneridae</taxon>
        <taxon>Pentapetalae</taxon>
        <taxon>asterids</taxon>
        <taxon>campanulids</taxon>
        <taxon>Asterales</taxon>
        <taxon>Asteraceae</taxon>
        <taxon>Asteroideae</taxon>
        <taxon>Heliantheae alliance</taxon>
        <taxon>Eupatorieae</taxon>
        <taxon>Mikania</taxon>
    </lineage>
</organism>
<gene>
    <name evidence="1" type="ORF">E3N88_08927</name>
</gene>
<dbReference type="InterPro" id="IPR038765">
    <property type="entry name" value="Papain-like_cys_pep_sf"/>
</dbReference>
<dbReference type="SUPFAM" id="SSF54001">
    <property type="entry name" value="Cysteine proteinases"/>
    <property type="match status" value="1"/>
</dbReference>
<sequence length="171" mass="19911">MNIEFNRNMEAVLGEVNHPNISAFDLVFVPIINQQHYYVMCFNLKTPKVEITDNSGVMPRMSVAKKYSDLPDKMVDCGVFLMRHMETYKGCLLNWECGLCGENEANNLQKLQLNDLRKKYVTKIILHDLNERFHWVTKDLVRYLSLPVEVRREADKNTHGNIASRLLEHAD</sequence>